<evidence type="ECO:0000256" key="12">
    <source>
        <dbReference type="RuleBase" id="RU003357"/>
    </source>
</evidence>
<evidence type="ECO:0000256" key="11">
    <source>
        <dbReference type="PROSITE-ProRule" id="PRU01360"/>
    </source>
</evidence>
<evidence type="ECO:0000313" key="15">
    <source>
        <dbReference type="EMBL" id="AMN47785.1"/>
    </source>
</evidence>
<evidence type="ECO:0000256" key="4">
    <source>
        <dbReference type="ARBA" id="ARBA00022496"/>
    </source>
</evidence>
<keyword evidence="9 11" id="KW-0472">Membrane</keyword>
<evidence type="ECO:0000256" key="6">
    <source>
        <dbReference type="ARBA" id="ARBA00023004"/>
    </source>
</evidence>
<dbReference type="GO" id="GO:0009279">
    <property type="term" value="C:cell outer membrane"/>
    <property type="evidence" value="ECO:0007669"/>
    <property type="project" value="UniProtKB-SubCell"/>
</dbReference>
<evidence type="ECO:0000256" key="1">
    <source>
        <dbReference type="ARBA" id="ARBA00004571"/>
    </source>
</evidence>
<reference evidence="15 16" key="1">
    <citation type="submission" date="2015-06" db="EMBL/GenBank/DDBJ databases">
        <title>A Comprehensive Approach to Explore the Metabolic and Phylogenetic Diversity of Bacterial Steroid Degradation in the Environment: Testosterone as an Example.</title>
        <authorList>
            <person name="Yang F.-C."/>
            <person name="Chen Y.-L."/>
            <person name="Yu C.-P."/>
            <person name="Tang S.-L."/>
            <person name="Wang P.-H."/>
            <person name="Ismail W."/>
            <person name="Wang C.-H."/>
            <person name="Yang C.-Y."/>
            <person name="Chiang Y.-R."/>
        </authorList>
    </citation>
    <scope>NUCLEOTIDE SEQUENCE [LARGE SCALE GENOMIC DNA]</scope>
    <source>
        <strain evidence="15 16">DSM 18526</strain>
    </source>
</reference>
<accession>A0A127FDQ5</accession>
<keyword evidence="3 11" id="KW-1134">Transmembrane beta strand</keyword>
<organism evidence="15 16">
    <name type="scientific">Steroidobacter denitrificans</name>
    <dbReference type="NCBI Taxonomy" id="465721"/>
    <lineage>
        <taxon>Bacteria</taxon>
        <taxon>Pseudomonadati</taxon>
        <taxon>Pseudomonadota</taxon>
        <taxon>Gammaproteobacteria</taxon>
        <taxon>Steroidobacterales</taxon>
        <taxon>Steroidobacteraceae</taxon>
        <taxon>Steroidobacter</taxon>
    </lineage>
</organism>
<keyword evidence="5 11" id="KW-0812">Transmembrane</keyword>
<keyword evidence="16" id="KW-1185">Reference proteome</keyword>
<evidence type="ECO:0000313" key="16">
    <source>
        <dbReference type="Proteomes" id="UP000070250"/>
    </source>
</evidence>
<evidence type="ECO:0000256" key="8">
    <source>
        <dbReference type="ARBA" id="ARBA00023077"/>
    </source>
</evidence>
<keyword evidence="4" id="KW-0410">Iron transport</keyword>
<dbReference type="PANTHER" id="PTHR32552">
    <property type="entry name" value="FERRICHROME IRON RECEPTOR-RELATED"/>
    <property type="match status" value="1"/>
</dbReference>
<evidence type="ECO:0000256" key="7">
    <source>
        <dbReference type="ARBA" id="ARBA00023065"/>
    </source>
</evidence>
<keyword evidence="8 12" id="KW-0798">TonB box</keyword>
<evidence type="ECO:0000259" key="13">
    <source>
        <dbReference type="Pfam" id="PF00593"/>
    </source>
</evidence>
<name>A0A127FDQ5_STEDE</name>
<sequence>MPAPAAAQPAAASHAQLEEIIVTAQKREESLQDTPISIVALTADMLEAKGINGIDGLRAEVPNLQIVPHPNSATTAQVFIRGVGNLDDQFTQDPSVAIYIDGVYIGRSQGLSAEVADLQRIEVLRGPQGSLYGRNATGGAINYITRAPELGAFSARQSVAFGNYDQIRTRTRLNIPVGDELAMEFAYTHSEKNGFVKNLGTGASRYGDQRRDAYRAGARWVPSDAVDIRYTYDRSEIADTPGFLAYTPNLYPADPVRPSQGSPAERNLPRNKATVQGHNITASFQPVEGLTLKSITGYRELDAINTQHYLSGVLGPFAFITNDFIQSQEQFSQELQAIGEAMNDRLQYVLGVYYLDESADSFDQAVFGIPMYPTTARTVTADNKAYAAYGQATYRPASLQKLYMTPSVRWSRDQRKATLVQSEIPGGGTPIVYPPGSGDRSGSNVSPGFVIGYDVTDDVNLYARYARGYKTGGFNVRASTIARFNEGFGEETLDAFELGMKSSWFDNRLRVNVAGFYSDYQDNQVTVQVDPNNFRLTDVFNAGKATIQGLELDMVARPTNELTAGLSYAWLDAGYDEILDPFGADITSRYSFVEAPEHTVTGSLQYEFPATPIGRLTASVEYFYQTKKNVAAADARYVIGSYGLLDARLMLTEIPLSGGRWRLSVFGKNLTDEEYYLFHGDAGLPVGLFGEPRSYGIELNFEY</sequence>
<comment type="subcellular location">
    <subcellularLocation>
        <location evidence="1 11">Cell outer membrane</location>
        <topology evidence="1 11">Multi-pass membrane protein</topology>
    </subcellularLocation>
</comment>
<dbReference type="InterPro" id="IPR012910">
    <property type="entry name" value="Plug_dom"/>
</dbReference>
<comment type="similarity">
    <text evidence="11 12">Belongs to the TonB-dependent receptor family.</text>
</comment>
<keyword evidence="7" id="KW-0406">Ion transport</keyword>
<dbReference type="GO" id="GO:0006826">
    <property type="term" value="P:iron ion transport"/>
    <property type="evidence" value="ECO:0007669"/>
    <property type="project" value="UniProtKB-KW"/>
</dbReference>
<dbReference type="AlphaFoldDB" id="A0A127FDQ5"/>
<keyword evidence="2 11" id="KW-0813">Transport</keyword>
<evidence type="ECO:0000256" key="9">
    <source>
        <dbReference type="ARBA" id="ARBA00023136"/>
    </source>
</evidence>
<evidence type="ECO:0000256" key="3">
    <source>
        <dbReference type="ARBA" id="ARBA00022452"/>
    </source>
</evidence>
<feature type="domain" description="TonB-dependent receptor plug" evidence="14">
    <location>
        <begin position="31"/>
        <end position="140"/>
    </location>
</feature>
<evidence type="ECO:0000256" key="10">
    <source>
        <dbReference type="ARBA" id="ARBA00023237"/>
    </source>
</evidence>
<dbReference type="Pfam" id="PF00593">
    <property type="entry name" value="TonB_dep_Rec_b-barrel"/>
    <property type="match status" value="1"/>
</dbReference>
<proteinExistence type="inferred from homology"/>
<dbReference type="Proteomes" id="UP000070250">
    <property type="component" value="Chromosome"/>
</dbReference>
<dbReference type="SUPFAM" id="SSF56935">
    <property type="entry name" value="Porins"/>
    <property type="match status" value="1"/>
</dbReference>
<keyword evidence="15" id="KW-0675">Receptor</keyword>
<gene>
    <name evidence="15" type="ORF">ACG33_11890</name>
</gene>
<dbReference type="PROSITE" id="PS52016">
    <property type="entry name" value="TONB_DEPENDENT_REC_3"/>
    <property type="match status" value="1"/>
</dbReference>
<dbReference type="PANTHER" id="PTHR32552:SF81">
    <property type="entry name" value="TONB-DEPENDENT OUTER MEMBRANE RECEPTOR"/>
    <property type="match status" value="1"/>
</dbReference>
<dbReference type="KEGG" id="sdf:ACG33_11890"/>
<dbReference type="InterPro" id="IPR036942">
    <property type="entry name" value="Beta-barrel_TonB_sf"/>
</dbReference>
<dbReference type="Gene3D" id="2.40.170.20">
    <property type="entry name" value="TonB-dependent receptor, beta-barrel domain"/>
    <property type="match status" value="1"/>
</dbReference>
<dbReference type="EMBL" id="CP011971">
    <property type="protein sequence ID" value="AMN47785.1"/>
    <property type="molecule type" value="Genomic_DNA"/>
</dbReference>
<protein>
    <submittedName>
        <fullName evidence="15">TonB-dependent receptor</fullName>
    </submittedName>
</protein>
<evidence type="ECO:0000256" key="2">
    <source>
        <dbReference type="ARBA" id="ARBA00022448"/>
    </source>
</evidence>
<dbReference type="PATRIC" id="fig|465721.4.peg.2540"/>
<dbReference type="STRING" id="465721.ACG33_11890"/>
<dbReference type="InterPro" id="IPR000531">
    <property type="entry name" value="Beta-barrel_TonB"/>
</dbReference>
<feature type="domain" description="TonB-dependent receptor-like beta-barrel" evidence="13">
    <location>
        <begin position="256"/>
        <end position="670"/>
    </location>
</feature>
<dbReference type="Pfam" id="PF07715">
    <property type="entry name" value="Plug"/>
    <property type="match status" value="1"/>
</dbReference>
<keyword evidence="10 11" id="KW-0998">Cell outer membrane</keyword>
<dbReference type="InterPro" id="IPR039426">
    <property type="entry name" value="TonB-dep_rcpt-like"/>
</dbReference>
<evidence type="ECO:0000259" key="14">
    <source>
        <dbReference type="Pfam" id="PF07715"/>
    </source>
</evidence>
<evidence type="ECO:0000256" key="5">
    <source>
        <dbReference type="ARBA" id="ARBA00022692"/>
    </source>
</evidence>
<keyword evidence="6" id="KW-0408">Iron</keyword>